<gene>
    <name evidence="8" type="primary">vapC</name>
    <name evidence="10" type="ORF">ACFTOW_15175</name>
</gene>
<comment type="function">
    <text evidence="8">Toxic component of a toxin-antitoxin (TA) system. An RNase.</text>
</comment>
<feature type="domain" description="PIN" evidence="9">
    <location>
        <begin position="2"/>
        <end position="123"/>
    </location>
</feature>
<dbReference type="Gene3D" id="3.40.50.1010">
    <property type="entry name" value="5'-nuclease"/>
    <property type="match status" value="1"/>
</dbReference>
<keyword evidence="5 8" id="KW-0378">Hydrolase</keyword>
<dbReference type="Pfam" id="PF01850">
    <property type="entry name" value="PIN"/>
    <property type="match status" value="1"/>
</dbReference>
<dbReference type="PANTHER" id="PTHR33653:SF1">
    <property type="entry name" value="RIBONUCLEASE VAPC2"/>
    <property type="match status" value="1"/>
</dbReference>
<keyword evidence="2 8" id="KW-1277">Toxin-antitoxin system</keyword>
<evidence type="ECO:0000256" key="2">
    <source>
        <dbReference type="ARBA" id="ARBA00022649"/>
    </source>
</evidence>
<sequence>MIIVDTNVVSELLRPSPEPRVEEWLAGLDGLDIYLTAISEAELRYGVAIMDNGKRRDGLAYAIDRILRDDMAGRVLAFDSAAAEAYATIAASRRAAGRPIAQADCQIAAIARARGATVATRNTADFEGCGVDLINPWGDAS</sequence>
<dbReference type="InterPro" id="IPR022907">
    <property type="entry name" value="VapC_family"/>
</dbReference>
<keyword evidence="8" id="KW-0800">Toxin</keyword>
<name>A0ABW4EJC4_9RHOB</name>
<dbReference type="InterPro" id="IPR050556">
    <property type="entry name" value="Type_II_TA_system_RNase"/>
</dbReference>
<dbReference type="RefSeq" id="WP_379917178.1">
    <property type="nucleotide sequence ID" value="NZ_JBHUDD010000140.1"/>
</dbReference>
<dbReference type="HAMAP" id="MF_00265">
    <property type="entry name" value="VapC_Nob1"/>
    <property type="match status" value="1"/>
</dbReference>
<evidence type="ECO:0000256" key="3">
    <source>
        <dbReference type="ARBA" id="ARBA00022722"/>
    </source>
</evidence>
<evidence type="ECO:0000256" key="6">
    <source>
        <dbReference type="ARBA" id="ARBA00022842"/>
    </source>
</evidence>
<keyword evidence="11" id="KW-1185">Reference proteome</keyword>
<protein>
    <recommendedName>
        <fullName evidence="8">Ribonuclease VapC</fullName>
        <shortName evidence="8">RNase VapC</shortName>
        <ecNumber evidence="8">3.1.-.-</ecNumber>
    </recommendedName>
    <alternativeName>
        <fullName evidence="8">Toxin VapC</fullName>
    </alternativeName>
</protein>
<keyword evidence="4 8" id="KW-0479">Metal-binding</keyword>
<organism evidence="10 11">
    <name type="scientific">Lacimonas salitolerans</name>
    <dbReference type="NCBI Taxonomy" id="1323750"/>
    <lineage>
        <taxon>Bacteria</taxon>
        <taxon>Pseudomonadati</taxon>
        <taxon>Pseudomonadota</taxon>
        <taxon>Alphaproteobacteria</taxon>
        <taxon>Rhodobacterales</taxon>
        <taxon>Paracoccaceae</taxon>
        <taxon>Lacimonas</taxon>
    </lineage>
</organism>
<dbReference type="InterPro" id="IPR029060">
    <property type="entry name" value="PIN-like_dom_sf"/>
</dbReference>
<comment type="cofactor">
    <cofactor evidence="1 8">
        <name>Mg(2+)</name>
        <dbReference type="ChEBI" id="CHEBI:18420"/>
    </cofactor>
</comment>
<evidence type="ECO:0000259" key="9">
    <source>
        <dbReference type="Pfam" id="PF01850"/>
    </source>
</evidence>
<comment type="similarity">
    <text evidence="7 8">Belongs to the PINc/VapC protein family.</text>
</comment>
<dbReference type="EMBL" id="JBHUDD010000140">
    <property type="protein sequence ID" value="MFD1510726.1"/>
    <property type="molecule type" value="Genomic_DNA"/>
</dbReference>
<dbReference type="SUPFAM" id="SSF88723">
    <property type="entry name" value="PIN domain-like"/>
    <property type="match status" value="1"/>
</dbReference>
<evidence type="ECO:0000256" key="5">
    <source>
        <dbReference type="ARBA" id="ARBA00022801"/>
    </source>
</evidence>
<feature type="binding site" evidence="8">
    <location>
        <position position="5"/>
    </location>
    <ligand>
        <name>Mg(2+)</name>
        <dbReference type="ChEBI" id="CHEBI:18420"/>
    </ligand>
</feature>
<dbReference type="Proteomes" id="UP001597186">
    <property type="component" value="Unassembled WGS sequence"/>
</dbReference>
<evidence type="ECO:0000313" key="11">
    <source>
        <dbReference type="Proteomes" id="UP001597186"/>
    </source>
</evidence>
<dbReference type="PANTHER" id="PTHR33653">
    <property type="entry name" value="RIBONUCLEASE VAPC2"/>
    <property type="match status" value="1"/>
</dbReference>
<feature type="binding site" evidence="8">
    <location>
        <position position="104"/>
    </location>
    <ligand>
        <name>Mg(2+)</name>
        <dbReference type="ChEBI" id="CHEBI:18420"/>
    </ligand>
</feature>
<proteinExistence type="inferred from homology"/>
<dbReference type="InterPro" id="IPR002716">
    <property type="entry name" value="PIN_dom"/>
</dbReference>
<evidence type="ECO:0000256" key="8">
    <source>
        <dbReference type="HAMAP-Rule" id="MF_00265"/>
    </source>
</evidence>
<keyword evidence="3 8" id="KW-0540">Nuclease</keyword>
<evidence type="ECO:0000256" key="7">
    <source>
        <dbReference type="ARBA" id="ARBA00038093"/>
    </source>
</evidence>
<comment type="caution">
    <text evidence="10">The sequence shown here is derived from an EMBL/GenBank/DDBJ whole genome shotgun (WGS) entry which is preliminary data.</text>
</comment>
<keyword evidence="6 8" id="KW-0460">Magnesium</keyword>
<accession>A0ABW4EJC4</accession>
<evidence type="ECO:0000256" key="4">
    <source>
        <dbReference type="ARBA" id="ARBA00022723"/>
    </source>
</evidence>
<dbReference type="EC" id="3.1.-.-" evidence="8"/>
<evidence type="ECO:0000313" key="10">
    <source>
        <dbReference type="EMBL" id="MFD1510726.1"/>
    </source>
</evidence>
<reference evidence="11" key="1">
    <citation type="journal article" date="2019" name="Int. J. Syst. Evol. Microbiol.">
        <title>The Global Catalogue of Microorganisms (GCM) 10K type strain sequencing project: providing services to taxonomists for standard genome sequencing and annotation.</title>
        <authorList>
            <consortium name="The Broad Institute Genomics Platform"/>
            <consortium name="The Broad Institute Genome Sequencing Center for Infectious Disease"/>
            <person name="Wu L."/>
            <person name="Ma J."/>
        </authorList>
    </citation>
    <scope>NUCLEOTIDE SEQUENCE [LARGE SCALE GENOMIC DNA]</scope>
    <source>
        <strain evidence="11">CGMCC 1.12477</strain>
    </source>
</reference>
<evidence type="ECO:0000256" key="1">
    <source>
        <dbReference type="ARBA" id="ARBA00001946"/>
    </source>
</evidence>
<dbReference type="CDD" id="cd18731">
    <property type="entry name" value="PIN_NgFitB-like"/>
    <property type="match status" value="1"/>
</dbReference>